<comment type="caution">
    <text evidence="1">The sequence shown here is derived from an EMBL/GenBank/DDBJ whole genome shotgun (WGS) entry which is preliminary data.</text>
</comment>
<dbReference type="Proteomes" id="UP001175211">
    <property type="component" value="Unassembled WGS sequence"/>
</dbReference>
<dbReference type="RefSeq" id="XP_060322798.1">
    <property type="nucleotide sequence ID" value="XM_060470453.1"/>
</dbReference>
<proteinExistence type="predicted"/>
<keyword evidence="2" id="KW-1185">Reference proteome</keyword>
<accession>A0AA39J889</accession>
<dbReference type="GeneID" id="85354001"/>
<organism evidence="1 2">
    <name type="scientific">Armillaria tabescens</name>
    <name type="common">Ringless honey mushroom</name>
    <name type="synonym">Agaricus tabescens</name>
    <dbReference type="NCBI Taxonomy" id="1929756"/>
    <lineage>
        <taxon>Eukaryota</taxon>
        <taxon>Fungi</taxon>
        <taxon>Dikarya</taxon>
        <taxon>Basidiomycota</taxon>
        <taxon>Agaricomycotina</taxon>
        <taxon>Agaricomycetes</taxon>
        <taxon>Agaricomycetidae</taxon>
        <taxon>Agaricales</taxon>
        <taxon>Marasmiineae</taxon>
        <taxon>Physalacriaceae</taxon>
        <taxon>Desarmillaria</taxon>
    </lineage>
</organism>
<reference evidence="1" key="1">
    <citation type="submission" date="2023-06" db="EMBL/GenBank/DDBJ databases">
        <authorList>
            <consortium name="Lawrence Berkeley National Laboratory"/>
            <person name="Ahrendt S."/>
            <person name="Sahu N."/>
            <person name="Indic B."/>
            <person name="Wong-Bajracharya J."/>
            <person name="Merenyi Z."/>
            <person name="Ke H.-M."/>
            <person name="Monk M."/>
            <person name="Kocsube S."/>
            <person name="Drula E."/>
            <person name="Lipzen A."/>
            <person name="Balint B."/>
            <person name="Henrissat B."/>
            <person name="Andreopoulos B."/>
            <person name="Martin F.M."/>
            <person name="Harder C.B."/>
            <person name="Rigling D."/>
            <person name="Ford K.L."/>
            <person name="Foster G.D."/>
            <person name="Pangilinan J."/>
            <person name="Papanicolaou A."/>
            <person name="Barry K."/>
            <person name="LaButti K."/>
            <person name="Viragh M."/>
            <person name="Koriabine M."/>
            <person name="Yan M."/>
            <person name="Riley R."/>
            <person name="Champramary S."/>
            <person name="Plett K.L."/>
            <person name="Tsai I.J."/>
            <person name="Slot J."/>
            <person name="Sipos G."/>
            <person name="Plett J."/>
            <person name="Nagy L.G."/>
            <person name="Grigoriev I.V."/>
        </authorList>
    </citation>
    <scope>NUCLEOTIDE SEQUENCE</scope>
    <source>
        <strain evidence="1">CCBAS 213</strain>
    </source>
</reference>
<dbReference type="EMBL" id="JAUEPS010000102">
    <property type="protein sequence ID" value="KAK0437977.1"/>
    <property type="molecule type" value="Genomic_DNA"/>
</dbReference>
<sequence>MHQPRGHQSWPANTKVVGEVVGLISEGTSYKDLGKPFARSFLRSESPPPILLASFFLLVVTEFALHAPSHWRWRPISNPRARRGLPYVQKLCLTAIHPDSNVGDARSVGGSNEVVLVAAAGVRSVVVIVIDDGSGRCGQDVNQTYLDPGIDAREVWDDDDIEEKEVSIASPAAGQLWKYAWLDSNLICISTYGVLGVLDMSPAPPIAVLLVLRVVIGFALHVPFRCEMEADIETRTIRPDSDVGDVRSVGGDNGVVFVAAAGTGSVVVTIGSGGSGSEVVLYLVWRKR</sequence>
<evidence type="ECO:0000313" key="1">
    <source>
        <dbReference type="EMBL" id="KAK0437977.1"/>
    </source>
</evidence>
<name>A0AA39J889_ARMTA</name>
<evidence type="ECO:0000313" key="2">
    <source>
        <dbReference type="Proteomes" id="UP001175211"/>
    </source>
</evidence>
<dbReference type="AlphaFoldDB" id="A0AA39J889"/>
<protein>
    <submittedName>
        <fullName evidence="1">Uncharacterized protein</fullName>
    </submittedName>
</protein>
<gene>
    <name evidence="1" type="ORF">EV420DRAFT_1486849</name>
</gene>